<sequence>MDGTTNISGWEAADGSDGSDTYSTENMPFDFTITPVVWKPIATPA</sequence>
<accession>A0ABV8R5L7</accession>
<evidence type="ECO:0000256" key="1">
    <source>
        <dbReference type="SAM" id="MobiDB-lite"/>
    </source>
</evidence>
<protein>
    <submittedName>
        <fullName evidence="2">Uncharacterized protein</fullName>
    </submittedName>
</protein>
<comment type="caution">
    <text evidence="2">The sequence shown here is derived from an EMBL/GenBank/DDBJ whole genome shotgun (WGS) entry which is preliminary data.</text>
</comment>
<dbReference type="Proteomes" id="UP001595773">
    <property type="component" value="Unassembled WGS sequence"/>
</dbReference>
<evidence type="ECO:0000313" key="2">
    <source>
        <dbReference type="EMBL" id="MFC4267265.1"/>
    </source>
</evidence>
<name>A0ABV8R5L7_9MICC</name>
<dbReference type="EMBL" id="JBHSCQ010000024">
    <property type="protein sequence ID" value="MFC4267265.1"/>
    <property type="molecule type" value="Genomic_DNA"/>
</dbReference>
<reference evidence="3" key="1">
    <citation type="journal article" date="2019" name="Int. J. Syst. Evol. Microbiol.">
        <title>The Global Catalogue of Microorganisms (GCM) 10K type strain sequencing project: providing services to taxonomists for standard genome sequencing and annotation.</title>
        <authorList>
            <consortium name="The Broad Institute Genomics Platform"/>
            <consortium name="The Broad Institute Genome Sequencing Center for Infectious Disease"/>
            <person name="Wu L."/>
            <person name="Ma J."/>
        </authorList>
    </citation>
    <scope>NUCLEOTIDE SEQUENCE [LARGE SCALE GENOMIC DNA]</scope>
    <source>
        <strain evidence="3">CGMCC 1.10698</strain>
    </source>
</reference>
<proteinExistence type="predicted"/>
<feature type="region of interest" description="Disordered" evidence="1">
    <location>
        <begin position="1"/>
        <end position="25"/>
    </location>
</feature>
<gene>
    <name evidence="2" type="ORF">ACFOW9_16785</name>
</gene>
<organism evidence="2 3">
    <name type="scientific">Arthrobacter cryoconiti</name>
    <dbReference type="NCBI Taxonomy" id="748907"/>
    <lineage>
        <taxon>Bacteria</taxon>
        <taxon>Bacillati</taxon>
        <taxon>Actinomycetota</taxon>
        <taxon>Actinomycetes</taxon>
        <taxon>Micrococcales</taxon>
        <taxon>Micrococcaceae</taxon>
        <taxon>Arthrobacter</taxon>
    </lineage>
</organism>
<evidence type="ECO:0000313" key="3">
    <source>
        <dbReference type="Proteomes" id="UP001595773"/>
    </source>
</evidence>
<keyword evidence="3" id="KW-1185">Reference proteome</keyword>
<dbReference type="RefSeq" id="WP_230068235.1">
    <property type="nucleotide sequence ID" value="NZ_BAABLL010000017.1"/>
</dbReference>